<comment type="caution">
    <text evidence="2">The sequence shown here is derived from an EMBL/GenBank/DDBJ whole genome shotgun (WGS) entry which is preliminary data.</text>
</comment>
<evidence type="ECO:0000313" key="3">
    <source>
        <dbReference type="Proteomes" id="UP000549052"/>
    </source>
</evidence>
<accession>A0A839EU93</accession>
<organism evidence="2 3">
    <name type="scientific">Phyllobacterium myrsinacearum</name>
    <dbReference type="NCBI Taxonomy" id="28101"/>
    <lineage>
        <taxon>Bacteria</taxon>
        <taxon>Pseudomonadati</taxon>
        <taxon>Pseudomonadota</taxon>
        <taxon>Alphaproteobacteria</taxon>
        <taxon>Hyphomicrobiales</taxon>
        <taxon>Phyllobacteriaceae</taxon>
        <taxon>Phyllobacterium</taxon>
    </lineage>
</organism>
<feature type="transmembrane region" description="Helical" evidence="1">
    <location>
        <begin position="43"/>
        <end position="63"/>
    </location>
</feature>
<gene>
    <name evidence="2" type="ORF">FHW16_005420</name>
</gene>
<keyword evidence="1" id="KW-1133">Transmembrane helix</keyword>
<sequence length="101" mass="11330">MADEKSLDEQEDALIEELETIAVQDHPQHNELIKYTAAAWDRFSTGCFLAALVASPFAFTTNWANWDEAIRGTYLALCLGLFVIGYSLHRVGMHTLEKGLK</sequence>
<dbReference type="RefSeq" id="WP_182552232.1">
    <property type="nucleotide sequence ID" value="NZ_JACGXN010000016.1"/>
</dbReference>
<evidence type="ECO:0000313" key="2">
    <source>
        <dbReference type="EMBL" id="MBA8881675.1"/>
    </source>
</evidence>
<protein>
    <submittedName>
        <fullName evidence="2">Uncharacterized protein</fullName>
    </submittedName>
</protein>
<dbReference type="EMBL" id="JACGXN010000016">
    <property type="protein sequence ID" value="MBA8881675.1"/>
    <property type="molecule type" value="Genomic_DNA"/>
</dbReference>
<reference evidence="2 3" key="1">
    <citation type="submission" date="2020-07" db="EMBL/GenBank/DDBJ databases">
        <title>Genomic Encyclopedia of Type Strains, Phase IV (KMG-V): Genome sequencing to study the core and pangenomes of soil and plant-associated prokaryotes.</title>
        <authorList>
            <person name="Whitman W."/>
        </authorList>
    </citation>
    <scope>NUCLEOTIDE SEQUENCE [LARGE SCALE GENOMIC DNA]</scope>
    <source>
        <strain evidence="2 3">AN3</strain>
    </source>
</reference>
<dbReference type="Proteomes" id="UP000549052">
    <property type="component" value="Unassembled WGS sequence"/>
</dbReference>
<keyword evidence="1" id="KW-0812">Transmembrane</keyword>
<name>A0A839EU93_9HYPH</name>
<proteinExistence type="predicted"/>
<feature type="transmembrane region" description="Helical" evidence="1">
    <location>
        <begin position="69"/>
        <end position="88"/>
    </location>
</feature>
<evidence type="ECO:0000256" key="1">
    <source>
        <dbReference type="SAM" id="Phobius"/>
    </source>
</evidence>
<dbReference type="AlphaFoldDB" id="A0A839EU93"/>
<keyword evidence="3" id="KW-1185">Reference proteome</keyword>
<keyword evidence="1" id="KW-0472">Membrane</keyword>